<proteinExistence type="predicted"/>
<dbReference type="Pfam" id="PF00561">
    <property type="entry name" value="Abhydrolase_1"/>
    <property type="match status" value="1"/>
</dbReference>
<sequence>MIKQDVQTQTFQLRLGAQAVHVRQTGGGSGLPLLLVHGFGGSVTNWQLTQQVQATNRRVIAFDLPGHGQSSALAQAPTLEHLAQVTRLVLEGLGVSKAHVLGHSLGGGIALSLLQSAPAQVASLSLLAPAGLGRAVSMAFITGFVEANTVADMAAAMAMAVYDPKLIGRKVAEFLVEARAAPGARAALRAIAQNCFPNGEQANDLRPALQNPPSPVQIIWGELDRVLPAAQAQGLPTHVTRHFLPQTGHLPHIEQANMVNMMVRDFLCKCEKPL</sequence>
<dbReference type="PANTHER" id="PTHR43798:SF31">
    <property type="entry name" value="AB HYDROLASE SUPERFAMILY PROTEIN YCLE"/>
    <property type="match status" value="1"/>
</dbReference>
<dbReference type="GO" id="GO:0016787">
    <property type="term" value="F:hydrolase activity"/>
    <property type="evidence" value="ECO:0007669"/>
    <property type="project" value="UniProtKB-KW"/>
</dbReference>
<gene>
    <name evidence="3" type="ORF">NKW50_05450</name>
</gene>
<dbReference type="PANTHER" id="PTHR43798">
    <property type="entry name" value="MONOACYLGLYCEROL LIPASE"/>
    <property type="match status" value="1"/>
</dbReference>
<dbReference type="PRINTS" id="PR00111">
    <property type="entry name" value="ABHYDROLASE"/>
</dbReference>
<dbReference type="RefSeq" id="WP_165991501.1">
    <property type="nucleotide sequence ID" value="NZ_JAMYZY010000007.1"/>
</dbReference>
<dbReference type="EMBL" id="JAMYZZ010000006">
    <property type="protein sequence ID" value="MCP1258032.1"/>
    <property type="molecule type" value="Genomic_DNA"/>
</dbReference>
<dbReference type="SUPFAM" id="SSF53474">
    <property type="entry name" value="alpha/beta-Hydrolases"/>
    <property type="match status" value="1"/>
</dbReference>
<protein>
    <submittedName>
        <fullName evidence="3">Alpha/beta fold hydrolase</fullName>
    </submittedName>
</protein>
<evidence type="ECO:0000259" key="2">
    <source>
        <dbReference type="Pfam" id="PF00561"/>
    </source>
</evidence>
<organism evidence="3 4">
    <name type="scientific">Acetobacter lambici</name>
    <dbReference type="NCBI Taxonomy" id="1332824"/>
    <lineage>
        <taxon>Bacteria</taxon>
        <taxon>Pseudomonadati</taxon>
        <taxon>Pseudomonadota</taxon>
        <taxon>Alphaproteobacteria</taxon>
        <taxon>Acetobacterales</taxon>
        <taxon>Acetobacteraceae</taxon>
        <taxon>Acetobacter</taxon>
    </lineage>
</organism>
<evidence type="ECO:0000256" key="1">
    <source>
        <dbReference type="ARBA" id="ARBA00022801"/>
    </source>
</evidence>
<comment type="caution">
    <text evidence="3">The sequence shown here is derived from an EMBL/GenBank/DDBJ whole genome shotgun (WGS) entry which is preliminary data.</text>
</comment>
<reference evidence="3 4" key="1">
    <citation type="submission" date="2022-06" db="EMBL/GenBank/DDBJ databases">
        <title>Acetobacer genomes from food samples.</title>
        <authorList>
            <person name="Sombolestani A."/>
        </authorList>
    </citation>
    <scope>NUCLEOTIDE SEQUENCE [LARGE SCALE GENOMIC DNA]</scope>
    <source>
        <strain evidence="3 4">R-83285</strain>
    </source>
</reference>
<evidence type="ECO:0000313" key="3">
    <source>
        <dbReference type="EMBL" id="MCP1258032.1"/>
    </source>
</evidence>
<dbReference type="InterPro" id="IPR029058">
    <property type="entry name" value="AB_hydrolase_fold"/>
</dbReference>
<dbReference type="InterPro" id="IPR050266">
    <property type="entry name" value="AB_hydrolase_sf"/>
</dbReference>
<name>A0ABT1EYL1_9PROT</name>
<dbReference type="InterPro" id="IPR000073">
    <property type="entry name" value="AB_hydrolase_1"/>
</dbReference>
<evidence type="ECO:0000313" key="4">
    <source>
        <dbReference type="Proteomes" id="UP001523528"/>
    </source>
</evidence>
<dbReference type="Gene3D" id="3.40.50.1820">
    <property type="entry name" value="alpha/beta hydrolase"/>
    <property type="match status" value="1"/>
</dbReference>
<feature type="domain" description="AB hydrolase-1" evidence="2">
    <location>
        <begin position="32"/>
        <end position="254"/>
    </location>
</feature>
<accession>A0ABT1EYL1</accession>
<dbReference type="Proteomes" id="UP001523528">
    <property type="component" value="Unassembled WGS sequence"/>
</dbReference>
<keyword evidence="4" id="KW-1185">Reference proteome</keyword>
<keyword evidence="1 3" id="KW-0378">Hydrolase</keyword>